<dbReference type="AlphaFoldDB" id="A0A133VP07"/>
<sequence length="75" mass="8575">MSDIYPLTIIKSRYQGVYSGTKYIAFNDYPRNITDAMSDDVTTATFFSNYPKEKMGKGNSPREAYRALEDKKSTD</sequence>
<comment type="caution">
    <text evidence="2">The sequence shown here is derived from an EMBL/GenBank/DDBJ whole genome shotgun (WGS) entry which is preliminary data.</text>
</comment>
<organism evidence="2 3">
    <name type="scientific">candidate division MSBL1 archaeon SCGC-AAA382N08</name>
    <dbReference type="NCBI Taxonomy" id="1698285"/>
    <lineage>
        <taxon>Archaea</taxon>
        <taxon>Methanobacteriati</taxon>
        <taxon>Methanobacteriota</taxon>
        <taxon>candidate division MSBL1</taxon>
    </lineage>
</organism>
<feature type="compositionally biased region" description="Basic and acidic residues" evidence="1">
    <location>
        <begin position="63"/>
        <end position="75"/>
    </location>
</feature>
<reference evidence="2 3" key="1">
    <citation type="journal article" date="2016" name="Sci. Rep.">
        <title>Metabolic traits of an uncultured archaeal lineage -MSBL1- from brine pools of the Red Sea.</title>
        <authorList>
            <person name="Mwirichia R."/>
            <person name="Alam I."/>
            <person name="Rashid M."/>
            <person name="Vinu M."/>
            <person name="Ba-Alawi W."/>
            <person name="Anthony Kamau A."/>
            <person name="Kamanda Ngugi D."/>
            <person name="Goker M."/>
            <person name="Klenk H.P."/>
            <person name="Bajic V."/>
            <person name="Stingl U."/>
        </authorList>
    </citation>
    <scope>NUCLEOTIDE SEQUENCE [LARGE SCALE GENOMIC DNA]</scope>
    <source>
        <strain evidence="2">SCGC-AAA382N08</strain>
    </source>
</reference>
<dbReference type="EMBL" id="LHYJ01000026">
    <property type="protein sequence ID" value="KXB08131.1"/>
    <property type="molecule type" value="Genomic_DNA"/>
</dbReference>
<gene>
    <name evidence="2" type="ORF">AKJ56_01795</name>
</gene>
<keyword evidence="3" id="KW-1185">Reference proteome</keyword>
<evidence type="ECO:0000313" key="2">
    <source>
        <dbReference type="EMBL" id="KXB08131.1"/>
    </source>
</evidence>
<accession>A0A133VP07</accession>
<protein>
    <submittedName>
        <fullName evidence="2">Uncharacterized protein</fullName>
    </submittedName>
</protein>
<name>A0A133VP07_9EURY</name>
<proteinExistence type="predicted"/>
<evidence type="ECO:0000313" key="3">
    <source>
        <dbReference type="Proteomes" id="UP000070175"/>
    </source>
</evidence>
<feature type="region of interest" description="Disordered" evidence="1">
    <location>
        <begin position="52"/>
        <end position="75"/>
    </location>
</feature>
<evidence type="ECO:0000256" key="1">
    <source>
        <dbReference type="SAM" id="MobiDB-lite"/>
    </source>
</evidence>
<dbReference type="Proteomes" id="UP000070175">
    <property type="component" value="Unassembled WGS sequence"/>
</dbReference>